<accession>A0A1F6BIN5</accession>
<comment type="caution">
    <text evidence="5">The sequence shown here is derived from an EMBL/GenBank/DDBJ whole genome shotgun (WGS) entry which is preliminary data.</text>
</comment>
<dbReference type="InterPro" id="IPR002571">
    <property type="entry name" value="HrcA"/>
</dbReference>
<dbReference type="InterPro" id="IPR036390">
    <property type="entry name" value="WH_DNA-bd_sf"/>
</dbReference>
<protein>
    <recommendedName>
        <fullName evidence="7">Heat-inducible transcription repressor HrcA C-terminal domain-containing protein</fullName>
    </recommendedName>
</protein>
<dbReference type="STRING" id="1798468.A2110_01165"/>
<sequence length="225" mass="25860">MDKRQALILERSIRDYIQTGKPITSGHLYRRHRFGIKPAMIRRELNALSDADYFSQVHHSGGRVPTLKAYRFFVEQLKHEAFGEAPFMSDVFSFMQKGALQELVAFLAEELRLVSVIYDPEEDALYRSGLEALCASQDIFGKDMLLSVIRDIELLPERLRAERSFWNAEEENWPAVFIGKNQFTDSDALSVAAGRGKRYRYLAVGPVRMNYRTVLNLLQSLESYG</sequence>
<evidence type="ECO:0000256" key="3">
    <source>
        <dbReference type="ARBA" id="ARBA00023016"/>
    </source>
</evidence>
<keyword evidence="4" id="KW-0804">Transcription</keyword>
<gene>
    <name evidence="5" type="ORF">A2110_01165</name>
</gene>
<dbReference type="GO" id="GO:0045892">
    <property type="term" value="P:negative regulation of DNA-templated transcription"/>
    <property type="evidence" value="ECO:0007669"/>
    <property type="project" value="TreeGrafter"/>
</dbReference>
<name>A0A1F6BIN5_9BACT</name>
<dbReference type="Proteomes" id="UP000176273">
    <property type="component" value="Unassembled WGS sequence"/>
</dbReference>
<evidence type="ECO:0000313" key="5">
    <source>
        <dbReference type="EMBL" id="OGG36796.1"/>
    </source>
</evidence>
<dbReference type="PANTHER" id="PTHR34824:SF1">
    <property type="entry name" value="HEAT-INDUCIBLE TRANSCRIPTION REPRESSOR HRCA"/>
    <property type="match status" value="1"/>
</dbReference>
<evidence type="ECO:0000256" key="2">
    <source>
        <dbReference type="ARBA" id="ARBA00023015"/>
    </source>
</evidence>
<evidence type="ECO:0000256" key="1">
    <source>
        <dbReference type="ARBA" id="ARBA00022491"/>
    </source>
</evidence>
<dbReference type="PANTHER" id="PTHR34824">
    <property type="entry name" value="HEAT-INDUCIBLE TRANSCRIPTION REPRESSOR HRCA"/>
    <property type="match status" value="1"/>
</dbReference>
<keyword evidence="3" id="KW-0346">Stress response</keyword>
<dbReference type="AlphaFoldDB" id="A0A1F6BIN5"/>
<dbReference type="SUPFAM" id="SSF46785">
    <property type="entry name" value="Winged helix' DNA-binding domain"/>
    <property type="match status" value="1"/>
</dbReference>
<keyword evidence="2" id="KW-0805">Transcription regulation</keyword>
<evidence type="ECO:0000313" key="6">
    <source>
        <dbReference type="Proteomes" id="UP000176273"/>
    </source>
</evidence>
<evidence type="ECO:0008006" key="7">
    <source>
        <dbReference type="Google" id="ProtNLM"/>
    </source>
</evidence>
<reference evidence="5 6" key="1">
    <citation type="journal article" date="2016" name="Nat. Commun.">
        <title>Thousands of microbial genomes shed light on interconnected biogeochemical processes in an aquifer system.</title>
        <authorList>
            <person name="Anantharaman K."/>
            <person name="Brown C.T."/>
            <person name="Hug L.A."/>
            <person name="Sharon I."/>
            <person name="Castelle C.J."/>
            <person name="Probst A.J."/>
            <person name="Thomas B.C."/>
            <person name="Singh A."/>
            <person name="Wilkins M.J."/>
            <person name="Karaoz U."/>
            <person name="Brodie E.L."/>
            <person name="Williams K.H."/>
            <person name="Hubbard S.S."/>
            <person name="Banfield J.F."/>
        </authorList>
    </citation>
    <scope>NUCLEOTIDE SEQUENCE [LARGE SCALE GENOMIC DNA]</scope>
</reference>
<dbReference type="InterPro" id="IPR036388">
    <property type="entry name" value="WH-like_DNA-bd_sf"/>
</dbReference>
<dbReference type="GO" id="GO:0003677">
    <property type="term" value="F:DNA binding"/>
    <property type="evidence" value="ECO:0007669"/>
    <property type="project" value="InterPro"/>
</dbReference>
<organism evidence="5 6">
    <name type="scientific">Candidatus Jorgensenbacteria bacterium GWA1_54_12</name>
    <dbReference type="NCBI Taxonomy" id="1798468"/>
    <lineage>
        <taxon>Bacteria</taxon>
        <taxon>Candidatus Joergenseniibacteriota</taxon>
    </lineage>
</organism>
<dbReference type="EMBL" id="MFKH01000016">
    <property type="protein sequence ID" value="OGG36796.1"/>
    <property type="molecule type" value="Genomic_DNA"/>
</dbReference>
<dbReference type="Gene3D" id="1.10.10.10">
    <property type="entry name" value="Winged helix-like DNA-binding domain superfamily/Winged helix DNA-binding domain"/>
    <property type="match status" value="1"/>
</dbReference>
<evidence type="ECO:0000256" key="4">
    <source>
        <dbReference type="ARBA" id="ARBA00023163"/>
    </source>
</evidence>
<keyword evidence="1" id="KW-0678">Repressor</keyword>
<proteinExistence type="predicted"/>